<proteinExistence type="predicted"/>
<evidence type="ECO:0000313" key="3">
    <source>
        <dbReference type="Proteomes" id="UP001163846"/>
    </source>
</evidence>
<feature type="compositionally biased region" description="Acidic residues" evidence="1">
    <location>
        <begin position="183"/>
        <end position="195"/>
    </location>
</feature>
<name>A0AA38NV66_9AGAR</name>
<evidence type="ECO:0000256" key="1">
    <source>
        <dbReference type="SAM" id="MobiDB-lite"/>
    </source>
</evidence>
<feature type="compositionally biased region" description="Basic and acidic residues" evidence="1">
    <location>
        <begin position="200"/>
        <end position="211"/>
    </location>
</feature>
<feature type="region of interest" description="Disordered" evidence="1">
    <location>
        <begin position="168"/>
        <end position="224"/>
    </location>
</feature>
<dbReference type="EMBL" id="MU807741">
    <property type="protein sequence ID" value="KAJ3831156.1"/>
    <property type="molecule type" value="Genomic_DNA"/>
</dbReference>
<reference evidence="2" key="1">
    <citation type="submission" date="2022-08" db="EMBL/GenBank/DDBJ databases">
        <authorList>
            <consortium name="DOE Joint Genome Institute"/>
            <person name="Min B."/>
            <person name="Riley R."/>
            <person name="Sierra-Patev S."/>
            <person name="Naranjo-Ortiz M."/>
            <person name="Looney B."/>
            <person name="Konkel Z."/>
            <person name="Slot J.C."/>
            <person name="Sakamoto Y."/>
            <person name="Steenwyk J.L."/>
            <person name="Rokas A."/>
            <person name="Carro J."/>
            <person name="Camarero S."/>
            <person name="Ferreira P."/>
            <person name="Molpeceres G."/>
            <person name="Ruiz-Duenas F.J."/>
            <person name="Serrano A."/>
            <person name="Henrissat B."/>
            <person name="Drula E."/>
            <person name="Hughes K.W."/>
            <person name="Mata J.L."/>
            <person name="Ishikawa N.K."/>
            <person name="Vargas-Isla R."/>
            <person name="Ushijima S."/>
            <person name="Smith C.A."/>
            <person name="Ahrendt S."/>
            <person name="Andreopoulos W."/>
            <person name="He G."/>
            <person name="Labutti K."/>
            <person name="Lipzen A."/>
            <person name="Ng V."/>
            <person name="Sandor L."/>
            <person name="Barry K."/>
            <person name="Martinez A.T."/>
            <person name="Xiao Y."/>
            <person name="Gibbons J.G."/>
            <person name="Terashima K."/>
            <person name="Hibbett D.S."/>
            <person name="Grigoriev I.V."/>
        </authorList>
    </citation>
    <scope>NUCLEOTIDE SEQUENCE</scope>
    <source>
        <strain evidence="2">TFB9207</strain>
    </source>
</reference>
<evidence type="ECO:0000313" key="2">
    <source>
        <dbReference type="EMBL" id="KAJ3831156.1"/>
    </source>
</evidence>
<dbReference type="AlphaFoldDB" id="A0AA38NV66"/>
<comment type="caution">
    <text evidence="2">The sequence shown here is derived from an EMBL/GenBank/DDBJ whole genome shotgun (WGS) entry which is preliminary data.</text>
</comment>
<organism evidence="2 3">
    <name type="scientific">Lentinula raphanica</name>
    <dbReference type="NCBI Taxonomy" id="153919"/>
    <lineage>
        <taxon>Eukaryota</taxon>
        <taxon>Fungi</taxon>
        <taxon>Dikarya</taxon>
        <taxon>Basidiomycota</taxon>
        <taxon>Agaricomycotina</taxon>
        <taxon>Agaricomycetes</taxon>
        <taxon>Agaricomycetidae</taxon>
        <taxon>Agaricales</taxon>
        <taxon>Marasmiineae</taxon>
        <taxon>Omphalotaceae</taxon>
        <taxon>Lentinula</taxon>
    </lineage>
</organism>
<feature type="region of interest" description="Disordered" evidence="1">
    <location>
        <begin position="236"/>
        <end position="260"/>
    </location>
</feature>
<gene>
    <name evidence="2" type="ORF">F5878DRAFT_108464</name>
</gene>
<sequence>MSDDDEYIGSIPISTINAYRDSLFSPTFIEQNPALFLQTDWINVSGLRDFVLARTREAHAVKKEFNDEALTSAVALSGASCLPPRTRIISEGDCDTILILDSDEESDMIDAEFKQCSSSEAFNVKEEATDEAFVLPLVSSDSTSLPRPPLKHHEAIIILDSDSESETIHARIKAPSSSQDGSFDWDSDYSQEDVSVDGNKSTRDSFNRDSGRSQSDMSEAKNKGVLFDGDLDYSDFAAPEAINEESEESDISQHVNQVRD</sequence>
<protein>
    <submittedName>
        <fullName evidence="2">Uncharacterized protein</fullName>
    </submittedName>
</protein>
<keyword evidence="3" id="KW-1185">Reference proteome</keyword>
<accession>A0AA38NV66</accession>
<dbReference type="Proteomes" id="UP001163846">
    <property type="component" value="Unassembled WGS sequence"/>
</dbReference>